<evidence type="ECO:0000313" key="2">
    <source>
        <dbReference type="Proteomes" id="UP000824469"/>
    </source>
</evidence>
<organism evidence="1 2">
    <name type="scientific">Taxus chinensis</name>
    <name type="common">Chinese yew</name>
    <name type="synonym">Taxus wallichiana var. chinensis</name>
    <dbReference type="NCBI Taxonomy" id="29808"/>
    <lineage>
        <taxon>Eukaryota</taxon>
        <taxon>Viridiplantae</taxon>
        <taxon>Streptophyta</taxon>
        <taxon>Embryophyta</taxon>
        <taxon>Tracheophyta</taxon>
        <taxon>Spermatophyta</taxon>
        <taxon>Pinopsida</taxon>
        <taxon>Pinidae</taxon>
        <taxon>Conifers II</taxon>
        <taxon>Cupressales</taxon>
        <taxon>Taxaceae</taxon>
        <taxon>Taxus</taxon>
    </lineage>
</organism>
<keyword evidence="2" id="KW-1185">Reference proteome</keyword>
<dbReference type="AlphaFoldDB" id="A0AA38F6I6"/>
<name>A0AA38F6I6_TAXCH</name>
<gene>
    <name evidence="1" type="ORF">KI387_040409</name>
</gene>
<sequence length="199" mass="22956">TYDNIIAAQKHVSSRIESIEKETKIWVDVIQDLRIMALTDEKILLSEKIFDDAKNNMSRTWSFSVEWRMKVLEEASTDLQNIIQKGEYLKSKIFLISKLFVINFQDNSSQQNLTDKIKEHFTKLIKEDLYKTENLNKDKMEELSKLNNVIVEASKGLAQYGGTSSEMENSLGSWMTNPANTIVPKESEISVAVTKFRMH</sequence>
<feature type="non-terminal residue" evidence="1">
    <location>
        <position position="199"/>
    </location>
</feature>
<dbReference type="EMBL" id="JAHRHJ020000166">
    <property type="protein sequence ID" value="KAH9294384.1"/>
    <property type="molecule type" value="Genomic_DNA"/>
</dbReference>
<protein>
    <submittedName>
        <fullName evidence="1">Uncharacterized protein</fullName>
    </submittedName>
</protein>
<evidence type="ECO:0000313" key="1">
    <source>
        <dbReference type="EMBL" id="KAH9294384.1"/>
    </source>
</evidence>
<reference evidence="1 2" key="1">
    <citation type="journal article" date="2021" name="Nat. Plants">
        <title>The Taxus genome provides insights into paclitaxel biosynthesis.</title>
        <authorList>
            <person name="Xiong X."/>
            <person name="Gou J."/>
            <person name="Liao Q."/>
            <person name="Li Y."/>
            <person name="Zhou Q."/>
            <person name="Bi G."/>
            <person name="Li C."/>
            <person name="Du R."/>
            <person name="Wang X."/>
            <person name="Sun T."/>
            <person name="Guo L."/>
            <person name="Liang H."/>
            <person name="Lu P."/>
            <person name="Wu Y."/>
            <person name="Zhang Z."/>
            <person name="Ro D.K."/>
            <person name="Shang Y."/>
            <person name="Huang S."/>
            <person name="Yan J."/>
        </authorList>
    </citation>
    <scope>NUCLEOTIDE SEQUENCE [LARGE SCALE GENOMIC DNA]</scope>
    <source>
        <strain evidence="1">Ta-2019</strain>
    </source>
</reference>
<dbReference type="Proteomes" id="UP000824469">
    <property type="component" value="Unassembled WGS sequence"/>
</dbReference>
<feature type="non-terminal residue" evidence="1">
    <location>
        <position position="1"/>
    </location>
</feature>
<accession>A0AA38F6I6</accession>
<comment type="caution">
    <text evidence="1">The sequence shown here is derived from an EMBL/GenBank/DDBJ whole genome shotgun (WGS) entry which is preliminary data.</text>
</comment>
<proteinExistence type="predicted"/>